<feature type="compositionally biased region" description="Polar residues" evidence="6">
    <location>
        <begin position="193"/>
        <end position="202"/>
    </location>
</feature>
<evidence type="ECO:0000256" key="2">
    <source>
        <dbReference type="ARBA" id="ARBA00022737"/>
    </source>
</evidence>
<dbReference type="Pfam" id="PF13445">
    <property type="entry name" value="zf-RING_UBOX"/>
    <property type="match status" value="1"/>
</dbReference>
<dbReference type="InterPro" id="IPR027370">
    <property type="entry name" value="Znf-RING_euk"/>
</dbReference>
<name>A0A8W7NXZ1_ANOCL</name>
<proteinExistence type="predicted"/>
<dbReference type="SUPFAM" id="SSF57850">
    <property type="entry name" value="RING/U-box"/>
    <property type="match status" value="1"/>
</dbReference>
<keyword evidence="1" id="KW-0479">Metal-binding</keyword>
<accession>A0A8W7NXZ1</accession>
<dbReference type="AlphaFoldDB" id="A0A8W7NXZ1"/>
<evidence type="ECO:0008006" key="10">
    <source>
        <dbReference type="Google" id="ProtNLM"/>
    </source>
</evidence>
<dbReference type="Gene3D" id="3.30.40.10">
    <property type="entry name" value="Zinc/RING finger domain, C3HC4 (zinc finger)"/>
    <property type="match status" value="1"/>
</dbReference>
<organism evidence="9">
    <name type="scientific">Anopheles coluzzii</name>
    <name type="common">African malaria mosquito</name>
    <dbReference type="NCBI Taxonomy" id="1518534"/>
    <lineage>
        <taxon>Eukaryota</taxon>
        <taxon>Metazoa</taxon>
        <taxon>Ecdysozoa</taxon>
        <taxon>Arthropoda</taxon>
        <taxon>Hexapoda</taxon>
        <taxon>Insecta</taxon>
        <taxon>Pterygota</taxon>
        <taxon>Neoptera</taxon>
        <taxon>Endopterygota</taxon>
        <taxon>Diptera</taxon>
        <taxon>Nematocera</taxon>
        <taxon>Culicoidea</taxon>
        <taxon>Culicidae</taxon>
        <taxon>Anophelinae</taxon>
        <taxon>Anopheles</taxon>
    </lineage>
</organism>
<feature type="repeat" description="Filamin" evidence="5">
    <location>
        <begin position="683"/>
        <end position="787"/>
    </location>
</feature>
<feature type="region of interest" description="Disordered" evidence="6">
    <location>
        <begin position="1"/>
        <end position="100"/>
    </location>
</feature>
<feature type="region of interest" description="Disordered" evidence="6">
    <location>
        <begin position="247"/>
        <end position="267"/>
    </location>
</feature>
<dbReference type="VEuPathDB" id="VectorBase:ACON2_036014"/>
<sequence>MDHETSNVPSWCHQSLLHDHADSTTTTDGEPVDERRKSPRARCSSGRLRMEAAVTVHAPWASEDSDGEESDCNDHRAPSVKGRPASPRPPMPSTAVTEGPDPLQRYVRLQEEHVEASVVVLTNETGTIGTGTTLESLPKGSGKLTFNLTPEQLGVRNVVERVGRTRRSIPAGEYLLSPDASTGEECPRKSSLRRNSAYSNQSEMDKQLAFEQHPEPLPRSDEVCPGPAGTPAGSLRMMLMMIPSDTVRPEDVDGSRGSVSSRVSVSGQLPRRAQHKFDEISTIYDHFPTDFLPDRFLCGLCQKLLREPRVLDCLHTFCRACLERVAATVTHGQDSAQFWQRVNENASFDWDPQAGDQDTGNGKAVNDNVSGTLGTIGESRFDQLRASFQNFREQNCLRSPVKSDKSRDKVKARVIYGDREKVLVCPTCNHPTELPAGPGGIGQLPQHFVLARKIENIVSQHSSSPGSSRHGSPTNCAPSSIAFAMCELCSEEVTVICGECSTLLHRDHRCTTVSRAGKVYGRFVRSAIEQTRPLEDYALQSVGRLNDLTVRINSRCEAVQQEVDAFVDEYVAALEEHRRTLSEQIGNIRQAKMEMIMAQKLDLERRSQNSRAAIEFAEELMTEGSEVENLLFVSILLKRFEQCLKSTRALDSTVTDTVQFLADEEAPNVRVQTGVPLFGIVTTQKADPQQSGIEHSAGELATLKAHKRVQLTLVVRDYEGRRLGHGGITVQTDLRFRDDDDHSVPMTIADNRDGSYGLTFVPSRPGVMHLMLFVDGKLLEVCMIQLC</sequence>
<dbReference type="InterPro" id="IPR047153">
    <property type="entry name" value="TRIM45/56/19-like"/>
</dbReference>
<protein>
    <recommendedName>
        <fullName evidence="10">RING-type domain-containing protein</fullName>
    </recommendedName>
</protein>
<dbReference type="PANTHER" id="PTHR25462:SF291">
    <property type="entry name" value="E3 UBIQUITIN-PROTEIN LIGASE TRIM45"/>
    <property type="match status" value="1"/>
</dbReference>
<evidence type="ECO:0000259" key="8">
    <source>
        <dbReference type="SMART" id="SM00502"/>
    </source>
</evidence>
<dbReference type="SMART" id="SM00502">
    <property type="entry name" value="BBC"/>
    <property type="match status" value="1"/>
</dbReference>
<feature type="compositionally biased region" description="Low complexity" evidence="6">
    <location>
        <begin position="255"/>
        <end position="267"/>
    </location>
</feature>
<evidence type="ECO:0000256" key="1">
    <source>
        <dbReference type="ARBA" id="ARBA00022723"/>
    </source>
</evidence>
<dbReference type="InterPro" id="IPR017868">
    <property type="entry name" value="Filamin/ABP280_repeat-like"/>
</dbReference>
<evidence type="ECO:0000313" key="9">
    <source>
        <dbReference type="EnsemblMetazoa" id="ACOM022468-PA.1"/>
    </source>
</evidence>
<evidence type="ECO:0000256" key="6">
    <source>
        <dbReference type="SAM" id="MobiDB-lite"/>
    </source>
</evidence>
<dbReference type="GO" id="GO:0008270">
    <property type="term" value="F:zinc ion binding"/>
    <property type="evidence" value="ECO:0007669"/>
    <property type="project" value="UniProtKB-KW"/>
</dbReference>
<dbReference type="SMART" id="SM00184">
    <property type="entry name" value="RING"/>
    <property type="match status" value="1"/>
</dbReference>
<dbReference type="Proteomes" id="UP000075882">
    <property type="component" value="Unassembled WGS sequence"/>
</dbReference>
<dbReference type="InterPro" id="IPR001841">
    <property type="entry name" value="Znf_RING"/>
</dbReference>
<dbReference type="InterPro" id="IPR013083">
    <property type="entry name" value="Znf_RING/FYVE/PHD"/>
</dbReference>
<feature type="region of interest" description="Disordered" evidence="6">
    <location>
        <begin position="174"/>
        <end position="203"/>
    </location>
</feature>
<dbReference type="InterPro" id="IPR017907">
    <property type="entry name" value="Znf_RING_CS"/>
</dbReference>
<evidence type="ECO:0000259" key="7">
    <source>
        <dbReference type="SMART" id="SM00184"/>
    </source>
</evidence>
<feature type="compositionally biased region" description="Polar residues" evidence="6">
    <location>
        <begin position="1"/>
        <end position="13"/>
    </location>
</feature>
<evidence type="ECO:0000256" key="5">
    <source>
        <dbReference type="PROSITE-ProRule" id="PRU00087"/>
    </source>
</evidence>
<dbReference type="InterPro" id="IPR003649">
    <property type="entry name" value="Bbox_C"/>
</dbReference>
<keyword evidence="3" id="KW-0863">Zinc-finger</keyword>
<evidence type="ECO:0000256" key="4">
    <source>
        <dbReference type="ARBA" id="ARBA00022833"/>
    </source>
</evidence>
<dbReference type="InterPro" id="IPR013783">
    <property type="entry name" value="Ig-like_fold"/>
</dbReference>
<evidence type="ECO:0000256" key="3">
    <source>
        <dbReference type="ARBA" id="ARBA00022771"/>
    </source>
</evidence>
<dbReference type="GO" id="GO:0061630">
    <property type="term" value="F:ubiquitin protein ligase activity"/>
    <property type="evidence" value="ECO:0007669"/>
    <property type="project" value="TreeGrafter"/>
</dbReference>
<dbReference type="SUPFAM" id="SSF81296">
    <property type="entry name" value="E set domains"/>
    <property type="match status" value="1"/>
</dbReference>
<feature type="domain" description="RING-type" evidence="7">
    <location>
        <begin position="298"/>
        <end position="428"/>
    </location>
</feature>
<dbReference type="InterPro" id="IPR014756">
    <property type="entry name" value="Ig_E-set"/>
</dbReference>
<keyword evidence="4" id="KW-0862">Zinc</keyword>
<dbReference type="EnsemblMetazoa" id="ACOM022468-RA">
    <property type="protein sequence ID" value="ACOM022468-PA.1"/>
    <property type="gene ID" value="ACOM022468"/>
</dbReference>
<reference evidence="9" key="1">
    <citation type="submission" date="2022-08" db="UniProtKB">
        <authorList>
            <consortium name="EnsemblMetazoa"/>
        </authorList>
    </citation>
    <scope>IDENTIFICATION</scope>
</reference>
<dbReference type="PROSITE" id="PS00518">
    <property type="entry name" value="ZF_RING_1"/>
    <property type="match status" value="1"/>
</dbReference>
<feature type="domain" description="B-box C-terminal" evidence="8">
    <location>
        <begin position="524"/>
        <end position="646"/>
    </location>
</feature>
<keyword evidence="2" id="KW-0677">Repeat</keyword>
<dbReference type="PROSITE" id="PS50194">
    <property type="entry name" value="FILAMIN_REPEAT"/>
    <property type="match status" value="1"/>
</dbReference>
<dbReference type="Gene3D" id="2.60.40.10">
    <property type="entry name" value="Immunoglobulins"/>
    <property type="match status" value="1"/>
</dbReference>
<dbReference type="PANTHER" id="PTHR25462">
    <property type="entry name" value="BONUS, ISOFORM C-RELATED"/>
    <property type="match status" value="1"/>
</dbReference>